<evidence type="ECO:0000256" key="4">
    <source>
        <dbReference type="RuleBase" id="RU362026"/>
    </source>
</evidence>
<evidence type="ECO:0000256" key="1">
    <source>
        <dbReference type="ARBA" id="ARBA00006594"/>
    </source>
</evidence>
<dbReference type="Proteomes" id="UP001589834">
    <property type="component" value="Unassembled WGS sequence"/>
</dbReference>
<name>A0ABV6PTL0_9BURK</name>
<evidence type="ECO:0000259" key="5">
    <source>
        <dbReference type="Pfam" id="PF01555"/>
    </source>
</evidence>
<comment type="similarity">
    <text evidence="1 4">Belongs to the N(4)/N(6)-methyltransferase family.</text>
</comment>
<dbReference type="PROSITE" id="PS00092">
    <property type="entry name" value="N6_MTASE"/>
    <property type="match status" value="1"/>
</dbReference>
<accession>A0ABV6PTL0</accession>
<organism evidence="6 7">
    <name type="scientific">Ottowia pentelensis</name>
    <dbReference type="NCBI Taxonomy" id="511108"/>
    <lineage>
        <taxon>Bacteria</taxon>
        <taxon>Pseudomonadati</taxon>
        <taxon>Pseudomonadota</taxon>
        <taxon>Betaproteobacteria</taxon>
        <taxon>Burkholderiales</taxon>
        <taxon>Comamonadaceae</taxon>
        <taxon>Ottowia</taxon>
    </lineage>
</organism>
<sequence length="255" mass="28048">MNIVEQTPTPEAPWRRKAVIGNATLYCADSLELLRAGVFGKIGAIVSDPPYGIGYQHGGARNKTGVGRTIGGRHLPSKVDRIVGDDAPFDPTIWIESAPRSDEKKYSGYGRARILLWGADNFMQHLPSGGTMLAWDKHVGRGPNDSFADCEWAWCGVDAKREVFRHLWKGAVTRKTGEDSMGGHFRRHHVSQKPVELMRWCIDKVRPLAGLPVLAPYMGSGTTGVAAMTFGLPFIGCEIDPDHFDIAVKRLQALQ</sequence>
<comment type="caution">
    <text evidence="6">The sequence shown here is derived from an EMBL/GenBank/DDBJ whole genome shotgun (WGS) entry which is preliminary data.</text>
</comment>
<proteinExistence type="inferred from homology"/>
<dbReference type="InterPro" id="IPR001091">
    <property type="entry name" value="RM_Methyltransferase"/>
</dbReference>
<dbReference type="InterPro" id="IPR029063">
    <property type="entry name" value="SAM-dependent_MTases_sf"/>
</dbReference>
<dbReference type="GO" id="GO:0032259">
    <property type="term" value="P:methylation"/>
    <property type="evidence" value="ECO:0007669"/>
    <property type="project" value="UniProtKB-KW"/>
</dbReference>
<dbReference type="SUPFAM" id="SSF53335">
    <property type="entry name" value="S-adenosyl-L-methionine-dependent methyltransferases"/>
    <property type="match status" value="1"/>
</dbReference>
<keyword evidence="3" id="KW-0808">Transferase</keyword>
<evidence type="ECO:0000256" key="3">
    <source>
        <dbReference type="ARBA" id="ARBA00022679"/>
    </source>
</evidence>
<dbReference type="EC" id="2.1.1.-" evidence="4"/>
<feature type="domain" description="DNA methylase N-4/N-6" evidence="5">
    <location>
        <begin position="159"/>
        <end position="249"/>
    </location>
</feature>
<dbReference type="RefSeq" id="WP_377483121.1">
    <property type="nucleotide sequence ID" value="NZ_JBHLTN010000021.1"/>
</dbReference>
<protein>
    <recommendedName>
        <fullName evidence="4">Methyltransferase</fullName>
        <ecNumber evidence="4">2.1.1.-</ecNumber>
    </recommendedName>
</protein>
<dbReference type="InterPro" id="IPR002941">
    <property type="entry name" value="DNA_methylase_N4/N6"/>
</dbReference>
<keyword evidence="2 6" id="KW-0489">Methyltransferase</keyword>
<evidence type="ECO:0000313" key="6">
    <source>
        <dbReference type="EMBL" id="MFC0593150.1"/>
    </source>
</evidence>
<keyword evidence="7" id="KW-1185">Reference proteome</keyword>
<reference evidence="6 7" key="1">
    <citation type="submission" date="2024-09" db="EMBL/GenBank/DDBJ databases">
        <authorList>
            <person name="Sun Q."/>
            <person name="Mori K."/>
        </authorList>
    </citation>
    <scope>NUCLEOTIDE SEQUENCE [LARGE SCALE GENOMIC DNA]</scope>
    <source>
        <strain evidence="6 7">NCAIM B.02336</strain>
    </source>
</reference>
<dbReference type="PRINTS" id="PR00508">
    <property type="entry name" value="S21N4MTFRASE"/>
</dbReference>
<gene>
    <name evidence="6" type="ORF">ACFFGG_11325</name>
</gene>
<dbReference type="GO" id="GO:0008168">
    <property type="term" value="F:methyltransferase activity"/>
    <property type="evidence" value="ECO:0007669"/>
    <property type="project" value="UniProtKB-KW"/>
</dbReference>
<dbReference type="Gene3D" id="3.40.50.150">
    <property type="entry name" value="Vaccinia Virus protein VP39"/>
    <property type="match status" value="1"/>
</dbReference>
<evidence type="ECO:0000256" key="2">
    <source>
        <dbReference type="ARBA" id="ARBA00022603"/>
    </source>
</evidence>
<dbReference type="InterPro" id="IPR002052">
    <property type="entry name" value="DNA_methylase_N6_adenine_CS"/>
</dbReference>
<dbReference type="EMBL" id="JBHLTN010000021">
    <property type="protein sequence ID" value="MFC0593150.1"/>
    <property type="molecule type" value="Genomic_DNA"/>
</dbReference>
<dbReference type="Pfam" id="PF01555">
    <property type="entry name" value="N6_N4_Mtase"/>
    <property type="match status" value="1"/>
</dbReference>
<evidence type="ECO:0000313" key="7">
    <source>
        <dbReference type="Proteomes" id="UP001589834"/>
    </source>
</evidence>